<evidence type="ECO:0000256" key="12">
    <source>
        <dbReference type="ARBA" id="ARBA00022801"/>
    </source>
</evidence>
<dbReference type="Pfam" id="PF01351">
    <property type="entry name" value="RNase_HII"/>
    <property type="match status" value="1"/>
</dbReference>
<keyword evidence="8" id="KW-0963">Cytoplasm</keyword>
<keyword evidence="12" id="KW-0378">Hydrolase</keyword>
<dbReference type="GO" id="GO:0043137">
    <property type="term" value="P:DNA replication, removal of RNA primer"/>
    <property type="evidence" value="ECO:0007669"/>
    <property type="project" value="TreeGrafter"/>
</dbReference>
<dbReference type="GO" id="GO:0003723">
    <property type="term" value="F:RNA binding"/>
    <property type="evidence" value="ECO:0007669"/>
    <property type="project" value="InterPro"/>
</dbReference>
<dbReference type="PROSITE" id="PS51975">
    <property type="entry name" value="RNASE_H_2"/>
    <property type="match status" value="1"/>
</dbReference>
<dbReference type="Gene3D" id="3.30.420.10">
    <property type="entry name" value="Ribonuclease H-like superfamily/Ribonuclease H"/>
    <property type="match status" value="1"/>
</dbReference>
<dbReference type="GO" id="GO:0032299">
    <property type="term" value="C:ribonuclease H2 complex"/>
    <property type="evidence" value="ECO:0007669"/>
    <property type="project" value="TreeGrafter"/>
</dbReference>
<dbReference type="CDD" id="cd07182">
    <property type="entry name" value="RNase_HII_bacteria_HII_like"/>
    <property type="match status" value="1"/>
</dbReference>
<evidence type="ECO:0000256" key="8">
    <source>
        <dbReference type="ARBA" id="ARBA00022490"/>
    </source>
</evidence>
<dbReference type="InterPro" id="IPR022898">
    <property type="entry name" value="RNase_HII"/>
</dbReference>
<organism evidence="15">
    <name type="scientific">marine metagenome</name>
    <dbReference type="NCBI Taxonomy" id="408172"/>
    <lineage>
        <taxon>unclassified sequences</taxon>
        <taxon>metagenomes</taxon>
        <taxon>ecological metagenomes</taxon>
    </lineage>
</organism>
<proteinExistence type="inferred from homology"/>
<comment type="similarity">
    <text evidence="5">Belongs to the RNase HII family.</text>
</comment>
<accession>A0A382JMD0</accession>
<dbReference type="NCBIfam" id="NF000595">
    <property type="entry name" value="PRK00015.1-3"/>
    <property type="match status" value="1"/>
</dbReference>
<dbReference type="InterPro" id="IPR001352">
    <property type="entry name" value="RNase_HII/HIII"/>
</dbReference>
<dbReference type="SUPFAM" id="SSF53098">
    <property type="entry name" value="Ribonuclease H-like"/>
    <property type="match status" value="1"/>
</dbReference>
<dbReference type="GO" id="GO:0005737">
    <property type="term" value="C:cytoplasm"/>
    <property type="evidence" value="ECO:0007669"/>
    <property type="project" value="UniProtKB-SubCell"/>
</dbReference>
<evidence type="ECO:0000256" key="13">
    <source>
        <dbReference type="ARBA" id="ARBA00023211"/>
    </source>
</evidence>
<evidence type="ECO:0000256" key="7">
    <source>
        <dbReference type="ARBA" id="ARBA00019179"/>
    </source>
</evidence>
<dbReference type="GO" id="GO:0004523">
    <property type="term" value="F:RNA-DNA hybrid ribonuclease activity"/>
    <property type="evidence" value="ECO:0007669"/>
    <property type="project" value="UniProtKB-EC"/>
</dbReference>
<evidence type="ECO:0000256" key="9">
    <source>
        <dbReference type="ARBA" id="ARBA00022722"/>
    </source>
</evidence>
<comment type="subcellular location">
    <subcellularLocation>
        <location evidence="4">Cytoplasm</location>
    </subcellularLocation>
</comment>
<dbReference type="InterPro" id="IPR012337">
    <property type="entry name" value="RNaseH-like_sf"/>
</dbReference>
<evidence type="ECO:0000256" key="2">
    <source>
        <dbReference type="ARBA" id="ARBA00001936"/>
    </source>
</evidence>
<sequence length="166" mass="18881">YAGAVILNKKINTKLLKDSKLLSKQNREKLNIYIKKNSSWSIGKASVKEIEKFNILNASLLAMKRAIKKLDKKPNLVIIDGNKIPEIKNYNLKSIIKADQKIPSVSAASIIAKVSRDKFIRKLSKKFKNYGWETNCGYGTKKHLLALKKFGATHHHRKTFAPIHKI</sequence>
<dbReference type="EMBL" id="UINC01075073">
    <property type="protein sequence ID" value="SVC12906.1"/>
    <property type="molecule type" value="Genomic_DNA"/>
</dbReference>
<evidence type="ECO:0000256" key="1">
    <source>
        <dbReference type="ARBA" id="ARBA00000077"/>
    </source>
</evidence>
<dbReference type="AlphaFoldDB" id="A0A382JMD0"/>
<dbReference type="EC" id="3.1.26.4" evidence="6"/>
<evidence type="ECO:0000256" key="11">
    <source>
        <dbReference type="ARBA" id="ARBA00022759"/>
    </source>
</evidence>
<evidence type="ECO:0000256" key="4">
    <source>
        <dbReference type="ARBA" id="ARBA00004496"/>
    </source>
</evidence>
<dbReference type="GO" id="GO:0046872">
    <property type="term" value="F:metal ion binding"/>
    <property type="evidence" value="ECO:0007669"/>
    <property type="project" value="UniProtKB-KW"/>
</dbReference>
<dbReference type="GO" id="GO:0006298">
    <property type="term" value="P:mismatch repair"/>
    <property type="evidence" value="ECO:0007669"/>
    <property type="project" value="TreeGrafter"/>
</dbReference>
<gene>
    <name evidence="15" type="ORF">METZ01_LOCUS265760</name>
</gene>
<evidence type="ECO:0000256" key="10">
    <source>
        <dbReference type="ARBA" id="ARBA00022723"/>
    </source>
</evidence>
<dbReference type="InterPro" id="IPR036397">
    <property type="entry name" value="RNaseH_sf"/>
</dbReference>
<evidence type="ECO:0000256" key="5">
    <source>
        <dbReference type="ARBA" id="ARBA00007383"/>
    </source>
</evidence>
<evidence type="ECO:0000256" key="3">
    <source>
        <dbReference type="ARBA" id="ARBA00001946"/>
    </source>
</evidence>
<dbReference type="InterPro" id="IPR024567">
    <property type="entry name" value="RNase_HII/HIII_dom"/>
</dbReference>
<evidence type="ECO:0000259" key="14">
    <source>
        <dbReference type="PROSITE" id="PS51975"/>
    </source>
</evidence>
<feature type="domain" description="RNase H type-2" evidence="14">
    <location>
        <begin position="1"/>
        <end position="166"/>
    </location>
</feature>
<keyword evidence="11" id="KW-0255">Endonuclease</keyword>
<keyword evidence="13" id="KW-0464">Manganese</keyword>
<comment type="cofactor">
    <cofactor evidence="3">
        <name>Mg(2+)</name>
        <dbReference type="ChEBI" id="CHEBI:18420"/>
    </cofactor>
</comment>
<comment type="cofactor">
    <cofactor evidence="2">
        <name>Mn(2+)</name>
        <dbReference type="ChEBI" id="CHEBI:29035"/>
    </cofactor>
</comment>
<keyword evidence="9" id="KW-0540">Nuclease</keyword>
<protein>
    <recommendedName>
        <fullName evidence="7">Ribonuclease HII</fullName>
        <ecNumber evidence="6">3.1.26.4</ecNumber>
    </recommendedName>
</protein>
<name>A0A382JMD0_9ZZZZ</name>
<dbReference type="PANTHER" id="PTHR10954:SF18">
    <property type="entry name" value="RIBONUCLEASE HII"/>
    <property type="match status" value="1"/>
</dbReference>
<evidence type="ECO:0000256" key="6">
    <source>
        <dbReference type="ARBA" id="ARBA00012180"/>
    </source>
</evidence>
<feature type="non-terminal residue" evidence="15">
    <location>
        <position position="1"/>
    </location>
</feature>
<comment type="catalytic activity">
    <reaction evidence="1">
        <text>Endonucleolytic cleavage to 5'-phosphomonoester.</text>
        <dbReference type="EC" id="3.1.26.4"/>
    </reaction>
</comment>
<reference evidence="15" key="1">
    <citation type="submission" date="2018-05" db="EMBL/GenBank/DDBJ databases">
        <authorList>
            <person name="Lanie J.A."/>
            <person name="Ng W.-L."/>
            <person name="Kazmierczak K.M."/>
            <person name="Andrzejewski T.M."/>
            <person name="Davidsen T.M."/>
            <person name="Wayne K.J."/>
            <person name="Tettelin H."/>
            <person name="Glass J.I."/>
            <person name="Rusch D."/>
            <person name="Podicherti R."/>
            <person name="Tsui H.-C.T."/>
            <person name="Winkler M.E."/>
        </authorList>
    </citation>
    <scope>NUCLEOTIDE SEQUENCE</scope>
</reference>
<evidence type="ECO:0000313" key="15">
    <source>
        <dbReference type="EMBL" id="SVC12906.1"/>
    </source>
</evidence>
<keyword evidence="10" id="KW-0479">Metal-binding</keyword>
<dbReference type="PANTHER" id="PTHR10954">
    <property type="entry name" value="RIBONUCLEASE H2 SUBUNIT A"/>
    <property type="match status" value="1"/>
</dbReference>